<dbReference type="RefSeq" id="WP_007254488.1">
    <property type="nucleotide sequence ID" value="NZ_CH724107.1"/>
</dbReference>
<dbReference type="PANTHER" id="PTHR41795:SF1">
    <property type="entry name" value="EXOPOLYSACCHARIDE SYNTHESIS PROTEIN"/>
    <property type="match status" value="1"/>
</dbReference>
<dbReference type="EMBL" id="AAOT01000057">
    <property type="protein sequence ID" value="EAR49609.1"/>
    <property type="molecule type" value="Genomic_DNA"/>
</dbReference>
<keyword evidence="1" id="KW-0472">Membrane</keyword>
<accession>Q2CAA9</accession>
<dbReference type="Proteomes" id="UP000003635">
    <property type="component" value="Unassembled WGS sequence"/>
</dbReference>
<comment type="caution">
    <text evidence="2">The sequence shown here is derived from an EMBL/GenBank/DDBJ whole genome shotgun (WGS) entry which is preliminary data.</text>
</comment>
<evidence type="ECO:0000313" key="3">
    <source>
        <dbReference type="Proteomes" id="UP000003635"/>
    </source>
</evidence>
<dbReference type="STRING" id="314256.OG2516_04803"/>
<dbReference type="Pfam" id="PF06055">
    <property type="entry name" value="ExoD"/>
    <property type="match status" value="1"/>
</dbReference>
<keyword evidence="1" id="KW-0812">Transmembrane</keyword>
<keyword evidence="3" id="KW-1185">Reference proteome</keyword>
<name>Q2CAA9_OCEGH</name>
<evidence type="ECO:0000256" key="1">
    <source>
        <dbReference type="SAM" id="Phobius"/>
    </source>
</evidence>
<protein>
    <recommendedName>
        <fullName evidence="4">Exopolysaccharide synthesis, ExoD</fullName>
    </recommendedName>
</protein>
<evidence type="ECO:0008006" key="4">
    <source>
        <dbReference type="Google" id="ProtNLM"/>
    </source>
</evidence>
<gene>
    <name evidence="2" type="ORF">OG2516_04803</name>
</gene>
<organism evidence="2 3">
    <name type="scientific">Oceanicola granulosus (strain ATCC BAA-861 / DSM 15982 / KCTC 12143 / HTCC2516)</name>
    <dbReference type="NCBI Taxonomy" id="314256"/>
    <lineage>
        <taxon>Bacteria</taxon>
        <taxon>Pseudomonadati</taxon>
        <taxon>Pseudomonadota</taxon>
        <taxon>Alphaproteobacteria</taxon>
        <taxon>Rhodobacterales</taxon>
        <taxon>Roseobacteraceae</taxon>
        <taxon>Oceanicola</taxon>
    </lineage>
</organism>
<reference evidence="2 3" key="1">
    <citation type="journal article" date="2010" name="J. Bacteriol.">
        <title>Genome sequences of Oceanicola granulosus HTCC2516(T) and Oceanicola batsensis HTCC2597(TDelta).</title>
        <authorList>
            <person name="Thrash J.C."/>
            <person name="Cho J.C."/>
            <person name="Vergin K.L."/>
            <person name="Giovannoni S.J."/>
        </authorList>
    </citation>
    <scope>NUCLEOTIDE SEQUENCE [LARGE SCALE GENOMIC DNA]</scope>
    <source>
        <strain evidence="3">ATCC BAA-861 / DSM 15982 / KCTC 12143 / HTCC2516</strain>
    </source>
</reference>
<dbReference type="OrthoDB" id="7949130at2"/>
<sequence>MTDPSPDPAAPPALTSVRAVVDQLHRAADGETTRMREVVRSLGEASFVPVLMAPALAVVTPLSGIPLFSSVCGILIALVSAQMLFDRDHLWLPEWIMKRKISSERVRGAVEKMRKPADFLDSHSRERLSILVRRPFKWITQSACMICGLAMPLFELVPFTSSILGTAVVLFSLSLLVRDGLYALFAFVFVAGGGLLVWTILGG</sequence>
<proteinExistence type="predicted"/>
<dbReference type="AlphaFoldDB" id="Q2CAA9"/>
<dbReference type="PANTHER" id="PTHR41795">
    <property type="entry name" value="EXOPOLYSACCHARIDE SYNTHESIS PROTEIN"/>
    <property type="match status" value="1"/>
</dbReference>
<evidence type="ECO:0000313" key="2">
    <source>
        <dbReference type="EMBL" id="EAR49609.1"/>
    </source>
</evidence>
<dbReference type="PIRSF" id="PIRSF033239">
    <property type="entry name" value="ExoD"/>
    <property type="match status" value="1"/>
</dbReference>
<dbReference type="InterPro" id="IPR010331">
    <property type="entry name" value="ExoD"/>
</dbReference>
<dbReference type="HOGENOM" id="CLU_093444_1_0_5"/>
<keyword evidence="1" id="KW-1133">Transmembrane helix</keyword>
<feature type="transmembrane region" description="Helical" evidence="1">
    <location>
        <begin position="182"/>
        <end position="201"/>
    </location>
</feature>
<dbReference type="eggNOG" id="COG3932">
    <property type="taxonomic scope" value="Bacteria"/>
</dbReference>
<feature type="transmembrane region" description="Helical" evidence="1">
    <location>
        <begin position="65"/>
        <end position="85"/>
    </location>
</feature>